<keyword evidence="3" id="KW-1185">Reference proteome</keyword>
<evidence type="ECO:0000313" key="2">
    <source>
        <dbReference type="EMBL" id="MBE9039220.1"/>
    </source>
</evidence>
<organism evidence="2 3">
    <name type="scientific">Zarconia navalis LEGE 11467</name>
    <dbReference type="NCBI Taxonomy" id="1828826"/>
    <lineage>
        <taxon>Bacteria</taxon>
        <taxon>Bacillati</taxon>
        <taxon>Cyanobacteriota</taxon>
        <taxon>Cyanophyceae</taxon>
        <taxon>Oscillatoriophycideae</taxon>
        <taxon>Oscillatoriales</taxon>
        <taxon>Oscillatoriales incertae sedis</taxon>
        <taxon>Zarconia</taxon>
        <taxon>Zarconia navalis</taxon>
    </lineage>
</organism>
<proteinExistence type="predicted"/>
<evidence type="ECO:0000256" key="1">
    <source>
        <dbReference type="SAM" id="SignalP"/>
    </source>
</evidence>
<dbReference type="AlphaFoldDB" id="A0A928Z693"/>
<dbReference type="RefSeq" id="WP_264319483.1">
    <property type="nucleotide sequence ID" value="NZ_JADEXN010000002.1"/>
</dbReference>
<protein>
    <submittedName>
        <fullName evidence="2">Choice-of-anchor L domain-containing protein</fullName>
    </submittedName>
</protein>
<evidence type="ECO:0000313" key="3">
    <source>
        <dbReference type="Proteomes" id="UP000621799"/>
    </source>
</evidence>
<reference evidence="2" key="1">
    <citation type="submission" date="2020-10" db="EMBL/GenBank/DDBJ databases">
        <authorList>
            <person name="Castelo-Branco R."/>
            <person name="Eusebio N."/>
            <person name="Adriana R."/>
            <person name="Vieira A."/>
            <person name="Brugerolle De Fraissinette N."/>
            <person name="Rezende De Castro R."/>
            <person name="Schneider M.P."/>
            <person name="Vasconcelos V."/>
            <person name="Leao P.N."/>
        </authorList>
    </citation>
    <scope>NUCLEOTIDE SEQUENCE</scope>
    <source>
        <strain evidence="2">LEGE 11467</strain>
    </source>
</reference>
<sequence length="296" mass="32273">MKKHKFFPLALTPIAVSILIMNTKAVLAFNITSSPNSSDFLDAILGDTMGLNNFEISASGNPMAFGLFQDDPFGLDSGVVLSTGKVEDLPGVNTLDGTQLDSEGIPLRDLSTNFNGTCVPISETFSCESTTVNISFDVDDKIEKVFFNYIFGSEEFVEFGGKKFNDSFELLLNGQNLAKLSDGQAVSINNLIPNSEDVMSFHSDYINNPVGSQTQTKLDGYTQTLGFEGILNKNERNTLTIQITDIGDNQFDSAVFIQGRTLGTRPTPVTAVPEPNLWLGYLSLGAIAYLYKQRNL</sequence>
<dbReference type="EMBL" id="JADEXN010000002">
    <property type="protein sequence ID" value="MBE9039220.1"/>
    <property type="molecule type" value="Genomic_DNA"/>
</dbReference>
<name>A0A928Z693_9CYAN</name>
<gene>
    <name evidence="2" type="ORF">IQ235_00220</name>
</gene>
<comment type="caution">
    <text evidence="2">The sequence shown here is derived from an EMBL/GenBank/DDBJ whole genome shotgun (WGS) entry which is preliminary data.</text>
</comment>
<dbReference type="NCBIfam" id="NF038133">
    <property type="entry name" value="choice_anch_L"/>
    <property type="match status" value="1"/>
</dbReference>
<feature type="chain" id="PRO_5037876195" evidence="1">
    <location>
        <begin position="29"/>
        <end position="296"/>
    </location>
</feature>
<keyword evidence="1" id="KW-0732">Signal</keyword>
<feature type="signal peptide" evidence="1">
    <location>
        <begin position="1"/>
        <end position="28"/>
    </location>
</feature>
<dbReference type="InterPro" id="IPR049804">
    <property type="entry name" value="Choice_anch_L"/>
</dbReference>
<dbReference type="Proteomes" id="UP000621799">
    <property type="component" value="Unassembled WGS sequence"/>
</dbReference>
<accession>A0A928Z693</accession>